<organism evidence="1 2">
    <name type="scientific">Aequorivita ciconiae</name>
    <dbReference type="NCBI Taxonomy" id="2494375"/>
    <lineage>
        <taxon>Bacteria</taxon>
        <taxon>Pseudomonadati</taxon>
        <taxon>Bacteroidota</taxon>
        <taxon>Flavobacteriia</taxon>
        <taxon>Flavobacteriales</taxon>
        <taxon>Flavobacteriaceae</taxon>
        <taxon>Aequorivita</taxon>
    </lineage>
</organism>
<gene>
    <name evidence="1" type="ORF">EI546_09635</name>
</gene>
<dbReference type="Proteomes" id="UP000285517">
    <property type="component" value="Chromosome"/>
</dbReference>
<name>A0A410G3X3_9FLAO</name>
<dbReference type="KEGG" id="aev:EI546_09635"/>
<dbReference type="AlphaFoldDB" id="A0A410G3X3"/>
<dbReference type="RefSeq" id="WP_128250341.1">
    <property type="nucleotide sequence ID" value="NZ_CP034951.1"/>
</dbReference>
<protein>
    <submittedName>
        <fullName evidence="1">DUF4926 domain-containing protein</fullName>
    </submittedName>
</protein>
<evidence type="ECO:0000313" key="1">
    <source>
        <dbReference type="EMBL" id="QAA81967.1"/>
    </source>
</evidence>
<dbReference type="InterPro" id="IPR032568">
    <property type="entry name" value="DUF4926"/>
</dbReference>
<dbReference type="EMBL" id="CP034951">
    <property type="protein sequence ID" value="QAA81967.1"/>
    <property type="molecule type" value="Genomic_DNA"/>
</dbReference>
<reference evidence="1 2" key="1">
    <citation type="submission" date="2019-01" db="EMBL/GenBank/DDBJ databases">
        <title>Complete genome sequencing of Aequorivita sp. H23M31.</title>
        <authorList>
            <person name="Bae J.-W."/>
        </authorList>
    </citation>
    <scope>NUCLEOTIDE SEQUENCE [LARGE SCALE GENOMIC DNA]</scope>
    <source>
        <strain evidence="1 2">H23M31</strain>
    </source>
</reference>
<evidence type="ECO:0000313" key="2">
    <source>
        <dbReference type="Proteomes" id="UP000285517"/>
    </source>
</evidence>
<accession>A0A410G3X3</accession>
<dbReference type="Pfam" id="PF16277">
    <property type="entry name" value="DUF4926"/>
    <property type="match status" value="1"/>
</dbReference>
<sequence length="80" mass="9194">MFKLYDVVKSKKEISEDIPIDTLGTIVMVYNEFTPIAYEVEFINDEKGTINVVTVVEDDLRINCSFDSDMNKSNCFKPPH</sequence>
<dbReference type="OrthoDB" id="2186381at2"/>
<keyword evidence="2" id="KW-1185">Reference proteome</keyword>
<proteinExistence type="predicted"/>